<proteinExistence type="predicted"/>
<evidence type="ECO:0000313" key="2">
    <source>
        <dbReference type="Proteomes" id="UP000234681"/>
    </source>
</evidence>
<gene>
    <name evidence="1" type="ORF">rCG_52880</name>
</gene>
<dbReference type="EMBL" id="CH473967">
    <property type="protein sequence ID" value="EDM11089.1"/>
    <property type="molecule type" value="Genomic_DNA"/>
</dbReference>
<evidence type="ECO:0000313" key="1">
    <source>
        <dbReference type="EMBL" id="EDM11089.1"/>
    </source>
</evidence>
<dbReference type="Proteomes" id="UP000234681">
    <property type="component" value="Chromosome 11"/>
</dbReference>
<dbReference type="AlphaFoldDB" id="A6IQT6"/>
<accession>A6IQT6</accession>
<protein>
    <submittedName>
        <fullName evidence="1">RCG52880</fullName>
    </submittedName>
</protein>
<name>A6IQT6_RAT</name>
<organism evidence="1 2">
    <name type="scientific">Rattus norvegicus</name>
    <name type="common">Rat</name>
    <dbReference type="NCBI Taxonomy" id="10116"/>
    <lineage>
        <taxon>Eukaryota</taxon>
        <taxon>Metazoa</taxon>
        <taxon>Chordata</taxon>
        <taxon>Craniata</taxon>
        <taxon>Vertebrata</taxon>
        <taxon>Euteleostomi</taxon>
        <taxon>Mammalia</taxon>
        <taxon>Eutheria</taxon>
        <taxon>Euarchontoglires</taxon>
        <taxon>Glires</taxon>
        <taxon>Rodentia</taxon>
        <taxon>Myomorpha</taxon>
        <taxon>Muroidea</taxon>
        <taxon>Muridae</taxon>
        <taxon>Murinae</taxon>
        <taxon>Rattus</taxon>
    </lineage>
</organism>
<reference evidence="2" key="1">
    <citation type="submission" date="2005-09" db="EMBL/GenBank/DDBJ databases">
        <authorList>
            <person name="Mural R.J."/>
            <person name="Li P.W."/>
            <person name="Adams M.D."/>
            <person name="Amanatides P.G."/>
            <person name="Baden-Tillson H."/>
            <person name="Barnstead M."/>
            <person name="Chin S.H."/>
            <person name="Dew I."/>
            <person name="Evans C.A."/>
            <person name="Ferriera S."/>
            <person name="Flanigan M."/>
            <person name="Fosler C."/>
            <person name="Glodek A."/>
            <person name="Gu Z."/>
            <person name="Holt R.A."/>
            <person name="Jennings D."/>
            <person name="Kraft C.L."/>
            <person name="Lu F."/>
            <person name="Nguyen T."/>
            <person name="Nusskern D.R."/>
            <person name="Pfannkoch C.M."/>
            <person name="Sitter C."/>
            <person name="Sutton G.G."/>
            <person name="Venter J.C."/>
            <person name="Wang Z."/>
            <person name="Woodage T."/>
            <person name="Zheng X.H."/>
            <person name="Zhong F."/>
        </authorList>
    </citation>
    <scope>NUCLEOTIDE SEQUENCE [LARGE SCALE GENOMIC DNA]</scope>
    <source>
        <strain>BN</strain>
        <strain evidence="2">Sprague-Dawley</strain>
    </source>
</reference>
<sequence>MCFCVDIRMFGERGEGKMKNKVWKEDKEHGCWSADLGTGQSGASCKKFLIRKLEHDHFWLCDSGSK</sequence>